<sequence length="88" mass="9232">MRTFLLTALLTSFALATPVTHYAKRWTCGGEAPAFSCEPNAGCKNEIAWGECAINDGLVACGDPTPNHTTPVSPCQSAAFSACEAKHC</sequence>
<keyword evidence="3" id="KW-1185">Reference proteome</keyword>
<evidence type="ECO:0000313" key="3">
    <source>
        <dbReference type="Proteomes" id="UP000800097"/>
    </source>
</evidence>
<feature type="signal peptide" evidence="1">
    <location>
        <begin position="1"/>
        <end position="16"/>
    </location>
</feature>
<proteinExistence type="predicted"/>
<dbReference type="GeneID" id="54552400"/>
<protein>
    <submittedName>
        <fullName evidence="2">Uncharacterized protein</fullName>
    </submittedName>
</protein>
<reference evidence="2" key="1">
    <citation type="journal article" date="2020" name="Stud. Mycol.">
        <title>101 Dothideomycetes genomes: a test case for predicting lifestyles and emergence of pathogens.</title>
        <authorList>
            <person name="Haridas S."/>
            <person name="Albert R."/>
            <person name="Binder M."/>
            <person name="Bloem J."/>
            <person name="Labutti K."/>
            <person name="Salamov A."/>
            <person name="Andreopoulos B."/>
            <person name="Baker S."/>
            <person name="Barry K."/>
            <person name="Bills G."/>
            <person name="Bluhm B."/>
            <person name="Cannon C."/>
            <person name="Castanera R."/>
            <person name="Culley D."/>
            <person name="Daum C."/>
            <person name="Ezra D."/>
            <person name="Gonzalez J."/>
            <person name="Henrissat B."/>
            <person name="Kuo A."/>
            <person name="Liang C."/>
            <person name="Lipzen A."/>
            <person name="Lutzoni F."/>
            <person name="Magnuson J."/>
            <person name="Mondo S."/>
            <person name="Nolan M."/>
            <person name="Ohm R."/>
            <person name="Pangilinan J."/>
            <person name="Park H.-J."/>
            <person name="Ramirez L."/>
            <person name="Alfaro M."/>
            <person name="Sun H."/>
            <person name="Tritt A."/>
            <person name="Yoshinaga Y."/>
            <person name="Zwiers L.-H."/>
            <person name="Turgeon B."/>
            <person name="Goodwin S."/>
            <person name="Spatafora J."/>
            <person name="Crous P."/>
            <person name="Grigoriev I."/>
        </authorList>
    </citation>
    <scope>NUCLEOTIDE SEQUENCE</scope>
    <source>
        <strain evidence="2">CBS 379.55</strain>
    </source>
</reference>
<evidence type="ECO:0000256" key="1">
    <source>
        <dbReference type="SAM" id="SignalP"/>
    </source>
</evidence>
<accession>A0A6A6J9V2</accession>
<gene>
    <name evidence="2" type="ORF">EI97DRAFT_436903</name>
</gene>
<dbReference type="EMBL" id="ML986521">
    <property type="protein sequence ID" value="KAF2272406.1"/>
    <property type="molecule type" value="Genomic_DNA"/>
</dbReference>
<keyword evidence="1" id="KW-0732">Signal</keyword>
<evidence type="ECO:0000313" key="2">
    <source>
        <dbReference type="EMBL" id="KAF2272406.1"/>
    </source>
</evidence>
<dbReference type="OrthoDB" id="3775550at2759"/>
<organism evidence="2 3">
    <name type="scientific">Westerdykella ornata</name>
    <dbReference type="NCBI Taxonomy" id="318751"/>
    <lineage>
        <taxon>Eukaryota</taxon>
        <taxon>Fungi</taxon>
        <taxon>Dikarya</taxon>
        <taxon>Ascomycota</taxon>
        <taxon>Pezizomycotina</taxon>
        <taxon>Dothideomycetes</taxon>
        <taxon>Pleosporomycetidae</taxon>
        <taxon>Pleosporales</taxon>
        <taxon>Sporormiaceae</taxon>
        <taxon>Westerdykella</taxon>
    </lineage>
</organism>
<dbReference type="AlphaFoldDB" id="A0A6A6J9V2"/>
<name>A0A6A6J9V2_WESOR</name>
<feature type="chain" id="PRO_5025380400" evidence="1">
    <location>
        <begin position="17"/>
        <end position="88"/>
    </location>
</feature>
<dbReference type="Proteomes" id="UP000800097">
    <property type="component" value="Unassembled WGS sequence"/>
</dbReference>
<dbReference type="RefSeq" id="XP_033649945.1">
    <property type="nucleotide sequence ID" value="XM_033799225.1"/>
</dbReference>